<dbReference type="RefSeq" id="WP_035161093.1">
    <property type="nucleotide sequence ID" value="NZ_AZTB01000001.1"/>
</dbReference>
<dbReference type="EMBL" id="AZTB01000001">
    <property type="protein sequence ID" value="KGG81383.1"/>
    <property type="molecule type" value="Genomic_DNA"/>
</dbReference>
<evidence type="ECO:0000313" key="1">
    <source>
        <dbReference type="EMBL" id="KGG81383.1"/>
    </source>
</evidence>
<sequence length="212" mass="24896">MIQIDDAGSGSLVGGTCIGAMRVETGEFYYDIIPIKYYSKENFKSKHYLDYVVTIVKKLFKKLDVDKNEKILVCRGYMFDNLRKWLNSQNYNYESVSIGEPLQTKIETTFEEYMIKLGLPITFIRYTKYPFHFHKILKWVYADYENRCHLCKTGWKSWQKYGNLKTEVSTQFLNKSNFVCLKCGNSIPNNSIVKVIKYTSNKPTTIFLHKNC</sequence>
<accession>A0A096BKT0</accession>
<evidence type="ECO:0000313" key="2">
    <source>
        <dbReference type="Proteomes" id="UP000029622"/>
    </source>
</evidence>
<proteinExistence type="predicted"/>
<reference evidence="1 2" key="1">
    <citation type="submission" date="2013-12" db="EMBL/GenBank/DDBJ databases">
        <title>Draft genome sequence of Caloranaerobacter sp. H53214.</title>
        <authorList>
            <person name="Jiang L.J."/>
            <person name="Shao Z.Z."/>
            <person name="Long M.N."/>
        </authorList>
    </citation>
    <scope>NUCLEOTIDE SEQUENCE [LARGE SCALE GENOMIC DNA]</scope>
    <source>
        <strain evidence="1 2">H53214</strain>
    </source>
</reference>
<dbReference type="Proteomes" id="UP000029622">
    <property type="component" value="Unassembled WGS sequence"/>
</dbReference>
<protein>
    <submittedName>
        <fullName evidence="1">Uncharacterized protein</fullName>
    </submittedName>
</protein>
<gene>
    <name evidence="1" type="ORF">Y919_00005</name>
</gene>
<dbReference type="AlphaFoldDB" id="A0A096BKT0"/>
<dbReference type="STRING" id="1156417.Y919_00005"/>
<comment type="caution">
    <text evidence="1">The sequence shown here is derived from an EMBL/GenBank/DDBJ whole genome shotgun (WGS) entry which is preliminary data.</text>
</comment>
<name>A0A096BKT0_9FIRM</name>
<organism evidence="1 2">
    <name type="scientific">Caloranaerobacter azorensis H53214</name>
    <dbReference type="NCBI Taxonomy" id="1156417"/>
    <lineage>
        <taxon>Bacteria</taxon>
        <taxon>Bacillati</taxon>
        <taxon>Bacillota</taxon>
        <taxon>Tissierellia</taxon>
        <taxon>Tissierellales</taxon>
        <taxon>Thermohalobacteraceae</taxon>
        <taxon>Caloranaerobacter</taxon>
    </lineage>
</organism>